<comment type="caution">
    <text evidence="1">The sequence shown here is derived from an EMBL/GenBank/DDBJ whole genome shotgun (WGS) entry which is preliminary data.</text>
</comment>
<accession>A0A2S7IJ90</accession>
<keyword evidence="2" id="KW-1185">Reference proteome</keyword>
<reference evidence="2" key="1">
    <citation type="submission" date="2018-02" db="EMBL/GenBank/DDBJ databases">
        <title>Genome sequencing of Solimonas sp. HR-BB.</title>
        <authorList>
            <person name="Lee Y."/>
            <person name="Jeon C.O."/>
        </authorList>
    </citation>
    <scope>NUCLEOTIDE SEQUENCE [LARGE SCALE GENOMIC DNA]</scope>
    <source>
        <strain evidence="2">HR-U</strain>
    </source>
</reference>
<dbReference type="InterPro" id="IPR002213">
    <property type="entry name" value="UDP_glucos_trans"/>
</dbReference>
<dbReference type="Pfam" id="PF00201">
    <property type="entry name" value="UDPGT"/>
    <property type="match status" value="1"/>
</dbReference>
<evidence type="ECO:0000313" key="1">
    <source>
        <dbReference type="EMBL" id="PQA56323.1"/>
    </source>
</evidence>
<keyword evidence="1" id="KW-0808">Transferase</keyword>
<dbReference type="PANTHER" id="PTHR48050">
    <property type="entry name" value="STEROL 3-BETA-GLUCOSYLTRANSFERASE"/>
    <property type="match status" value="1"/>
</dbReference>
<dbReference type="EMBL" id="PTRA01000003">
    <property type="protein sequence ID" value="PQA56323.1"/>
    <property type="molecule type" value="Genomic_DNA"/>
</dbReference>
<proteinExistence type="predicted"/>
<dbReference type="AlphaFoldDB" id="A0A2S7IJ90"/>
<dbReference type="SUPFAM" id="SSF53756">
    <property type="entry name" value="UDP-Glycosyltransferase/glycogen phosphorylase"/>
    <property type="match status" value="1"/>
</dbReference>
<organism evidence="1 2">
    <name type="scientific">Siphonobacter curvatus</name>
    <dbReference type="NCBI Taxonomy" id="2094562"/>
    <lineage>
        <taxon>Bacteria</taxon>
        <taxon>Pseudomonadati</taxon>
        <taxon>Bacteroidota</taxon>
        <taxon>Cytophagia</taxon>
        <taxon>Cytophagales</taxon>
        <taxon>Cytophagaceae</taxon>
        <taxon>Siphonobacter</taxon>
    </lineage>
</organism>
<dbReference type="PANTHER" id="PTHR48050:SF13">
    <property type="entry name" value="STEROL 3-BETA-GLUCOSYLTRANSFERASE UGT80A2"/>
    <property type="match status" value="1"/>
</dbReference>
<evidence type="ECO:0000313" key="2">
    <source>
        <dbReference type="Proteomes" id="UP000239590"/>
    </source>
</evidence>
<dbReference type="GO" id="GO:0017000">
    <property type="term" value="P:antibiotic biosynthetic process"/>
    <property type="evidence" value="ECO:0007669"/>
    <property type="project" value="UniProtKB-ARBA"/>
</dbReference>
<dbReference type="InterPro" id="IPR050426">
    <property type="entry name" value="Glycosyltransferase_28"/>
</dbReference>
<dbReference type="Proteomes" id="UP000239590">
    <property type="component" value="Unassembled WGS sequence"/>
</dbReference>
<dbReference type="GO" id="GO:0008194">
    <property type="term" value="F:UDP-glycosyltransferase activity"/>
    <property type="evidence" value="ECO:0007669"/>
    <property type="project" value="InterPro"/>
</dbReference>
<dbReference type="CDD" id="cd03784">
    <property type="entry name" value="GT1_Gtf-like"/>
    <property type="match status" value="1"/>
</dbReference>
<name>A0A2S7IJ90_9BACT</name>
<dbReference type="OrthoDB" id="6620093at2"/>
<dbReference type="Gene3D" id="3.40.50.2000">
    <property type="entry name" value="Glycogen Phosphorylase B"/>
    <property type="match status" value="2"/>
</dbReference>
<gene>
    <name evidence="1" type="ORF">C5O19_18450</name>
</gene>
<sequence>MNAKKLLVATTPDSVRPLTALAVYLQSQGYEVGWYTGPSYESLITKLGLGFYPFERAQEVPATEVNQVWPQRKKLTRTLTRFRFDLTHRFLAPIPDFLTDLKAVYAQFPFDAVLCDMAFMAAPFLKSIFKVPVGVFGLGPLGVSSSDAPPYGLGWQPAQSLLSKSRQRLLKYWVRNYFFKPSTQLYNTFRKQYGLPASRDFCPDAVLREADVYLQSGVPGFEYQRRDLSPNVQFVGPLFPYRAAMPVSWPLRVCPKRYQRVVLVSQGMHPFDPQKLLIPTLKAFSSDPSTLVIATTGGHQTQQLRQQFPQAHFVLEDYVDFQALMPQVHVFVTNAGYASILAAVQHGVPIVATGLHEGKNEIAARVAYFRLGIRLKTETATARAIRKAVDQVVQQGSYRRNVKRLAKECARYPVHELCHQHIQRFWGE</sequence>
<dbReference type="RefSeq" id="WP_104714857.1">
    <property type="nucleotide sequence ID" value="NZ_PTRA01000003.1"/>
</dbReference>
<protein>
    <submittedName>
        <fullName evidence="1">Glycosyl transferase</fullName>
    </submittedName>
</protein>